<organism evidence="2 3">
    <name type="scientific">Sorghum bicolor</name>
    <name type="common">Sorghum</name>
    <name type="synonym">Sorghum vulgare</name>
    <dbReference type="NCBI Taxonomy" id="4558"/>
    <lineage>
        <taxon>Eukaryota</taxon>
        <taxon>Viridiplantae</taxon>
        <taxon>Streptophyta</taxon>
        <taxon>Embryophyta</taxon>
        <taxon>Tracheophyta</taxon>
        <taxon>Spermatophyta</taxon>
        <taxon>Magnoliopsida</taxon>
        <taxon>Liliopsida</taxon>
        <taxon>Poales</taxon>
        <taxon>Poaceae</taxon>
        <taxon>PACMAD clade</taxon>
        <taxon>Panicoideae</taxon>
        <taxon>Andropogonodae</taxon>
        <taxon>Andropogoneae</taxon>
        <taxon>Sorghinae</taxon>
        <taxon>Sorghum</taxon>
    </lineage>
</organism>
<evidence type="ECO:0000313" key="2">
    <source>
        <dbReference type="EMBL" id="KAG0515218.1"/>
    </source>
</evidence>
<evidence type="ECO:0000256" key="1">
    <source>
        <dbReference type="SAM" id="Phobius"/>
    </source>
</evidence>
<keyword evidence="1" id="KW-1133">Transmembrane helix</keyword>
<feature type="transmembrane region" description="Helical" evidence="1">
    <location>
        <begin position="21"/>
        <end position="38"/>
    </location>
</feature>
<comment type="caution">
    <text evidence="2">The sequence shown here is derived from an EMBL/GenBank/DDBJ whole genome shotgun (WGS) entry which is preliminary data.</text>
</comment>
<dbReference type="EMBL" id="CM027689">
    <property type="protein sequence ID" value="KAG0515218.1"/>
    <property type="molecule type" value="Genomic_DNA"/>
</dbReference>
<dbReference type="Proteomes" id="UP000807115">
    <property type="component" value="Chromosome 10"/>
</dbReference>
<name>A0A921U226_SORBI</name>
<dbReference type="AlphaFoldDB" id="A0A921U226"/>
<keyword evidence="1" id="KW-0812">Transmembrane</keyword>
<sequence length="108" mass="12443">IVSLATNSAFPDVASSFRNQLQTRFFIVAIILMCWSIWTPKNDLIFNGDQPTVHNCRRKFFSEISLVQHRVKQSLQTSFNSWISTISPDVQLVFWSFSLFPSLFPSVI</sequence>
<protein>
    <submittedName>
        <fullName evidence="2">Uncharacterized protein</fullName>
    </submittedName>
</protein>
<reference evidence="2" key="2">
    <citation type="submission" date="2020-10" db="EMBL/GenBank/DDBJ databases">
        <authorList>
            <person name="Cooper E.A."/>
            <person name="Brenton Z.W."/>
            <person name="Flinn B.S."/>
            <person name="Jenkins J."/>
            <person name="Shu S."/>
            <person name="Flowers D."/>
            <person name="Luo F."/>
            <person name="Wang Y."/>
            <person name="Xia P."/>
            <person name="Barry K."/>
            <person name="Daum C."/>
            <person name="Lipzen A."/>
            <person name="Yoshinaga Y."/>
            <person name="Schmutz J."/>
            <person name="Saski C."/>
            <person name="Vermerris W."/>
            <person name="Kresovich S."/>
        </authorList>
    </citation>
    <scope>NUCLEOTIDE SEQUENCE</scope>
</reference>
<feature type="non-terminal residue" evidence="2">
    <location>
        <position position="1"/>
    </location>
</feature>
<proteinExistence type="predicted"/>
<gene>
    <name evidence="2" type="ORF">BDA96_10G259800</name>
</gene>
<keyword evidence="1" id="KW-0472">Membrane</keyword>
<reference evidence="2" key="1">
    <citation type="journal article" date="2019" name="BMC Genomics">
        <title>A new reference genome for Sorghum bicolor reveals high levels of sequence similarity between sweet and grain genotypes: implications for the genetics of sugar metabolism.</title>
        <authorList>
            <person name="Cooper E.A."/>
            <person name="Brenton Z.W."/>
            <person name="Flinn B.S."/>
            <person name="Jenkins J."/>
            <person name="Shu S."/>
            <person name="Flowers D."/>
            <person name="Luo F."/>
            <person name="Wang Y."/>
            <person name="Xia P."/>
            <person name="Barry K."/>
            <person name="Daum C."/>
            <person name="Lipzen A."/>
            <person name="Yoshinaga Y."/>
            <person name="Schmutz J."/>
            <person name="Saski C."/>
            <person name="Vermerris W."/>
            <person name="Kresovich S."/>
        </authorList>
    </citation>
    <scope>NUCLEOTIDE SEQUENCE</scope>
</reference>
<evidence type="ECO:0000313" key="3">
    <source>
        <dbReference type="Proteomes" id="UP000807115"/>
    </source>
</evidence>
<accession>A0A921U226</accession>